<dbReference type="EMBL" id="JACBKZ010000198">
    <property type="protein sequence ID" value="KAF5929940.1"/>
    <property type="molecule type" value="Genomic_DNA"/>
</dbReference>
<sequence>MVYFACPSNNTNGCGFFQWWMSVHKQRQWLKMIREESDDNCNINPLVNEMIVSNDELKEIVTKLTKESKQMVVGIRQLQKKLHYAIIIMVFGFGLLLLFKN</sequence>
<feature type="transmembrane region" description="Helical" evidence="1">
    <location>
        <begin position="82"/>
        <end position="99"/>
    </location>
</feature>
<keyword evidence="1" id="KW-1133">Transmembrane helix</keyword>
<reference evidence="2 3" key="2">
    <citation type="submission" date="2020-07" db="EMBL/GenBank/DDBJ databases">
        <title>Genome assembly of wild tea tree DASZ reveals pedigree and selection history of tea varieties.</title>
        <authorList>
            <person name="Zhang W."/>
        </authorList>
    </citation>
    <scope>NUCLEOTIDE SEQUENCE [LARGE SCALE GENOMIC DNA]</scope>
    <source>
        <strain evidence="3">cv. G240</strain>
        <tissue evidence="2">Leaf</tissue>
    </source>
</reference>
<evidence type="ECO:0000313" key="2">
    <source>
        <dbReference type="EMBL" id="KAF5929940.1"/>
    </source>
</evidence>
<proteinExistence type="predicted"/>
<dbReference type="AlphaFoldDB" id="A0A7J7FP98"/>
<dbReference type="Proteomes" id="UP000593564">
    <property type="component" value="Unassembled WGS sequence"/>
</dbReference>
<organism evidence="2 3">
    <name type="scientific">Camellia sinensis</name>
    <name type="common">Tea plant</name>
    <name type="synonym">Thea sinensis</name>
    <dbReference type="NCBI Taxonomy" id="4442"/>
    <lineage>
        <taxon>Eukaryota</taxon>
        <taxon>Viridiplantae</taxon>
        <taxon>Streptophyta</taxon>
        <taxon>Embryophyta</taxon>
        <taxon>Tracheophyta</taxon>
        <taxon>Spermatophyta</taxon>
        <taxon>Magnoliopsida</taxon>
        <taxon>eudicotyledons</taxon>
        <taxon>Gunneridae</taxon>
        <taxon>Pentapetalae</taxon>
        <taxon>asterids</taxon>
        <taxon>Ericales</taxon>
        <taxon>Theaceae</taxon>
        <taxon>Camellia</taxon>
    </lineage>
</organism>
<keyword evidence="1" id="KW-0472">Membrane</keyword>
<keyword evidence="3" id="KW-1185">Reference proteome</keyword>
<name>A0A7J7FP98_CAMSI</name>
<keyword evidence="1" id="KW-0812">Transmembrane</keyword>
<protein>
    <recommendedName>
        <fullName evidence="4">Zinc finger GRF-type domain-containing protein</fullName>
    </recommendedName>
</protein>
<reference evidence="3" key="1">
    <citation type="journal article" date="2020" name="Nat. Commun.">
        <title>Genome assembly of wild tea tree DASZ reveals pedigree and selection history of tea varieties.</title>
        <authorList>
            <person name="Zhang W."/>
            <person name="Zhang Y."/>
            <person name="Qiu H."/>
            <person name="Guo Y."/>
            <person name="Wan H."/>
            <person name="Zhang X."/>
            <person name="Scossa F."/>
            <person name="Alseekh S."/>
            <person name="Zhang Q."/>
            <person name="Wang P."/>
            <person name="Xu L."/>
            <person name="Schmidt M.H."/>
            <person name="Jia X."/>
            <person name="Li D."/>
            <person name="Zhu A."/>
            <person name="Guo F."/>
            <person name="Chen W."/>
            <person name="Ni D."/>
            <person name="Usadel B."/>
            <person name="Fernie A.R."/>
            <person name="Wen W."/>
        </authorList>
    </citation>
    <scope>NUCLEOTIDE SEQUENCE [LARGE SCALE GENOMIC DNA]</scope>
    <source>
        <strain evidence="3">cv. G240</strain>
    </source>
</reference>
<evidence type="ECO:0008006" key="4">
    <source>
        <dbReference type="Google" id="ProtNLM"/>
    </source>
</evidence>
<comment type="caution">
    <text evidence="2">The sequence shown here is derived from an EMBL/GenBank/DDBJ whole genome shotgun (WGS) entry which is preliminary data.</text>
</comment>
<gene>
    <name evidence="2" type="ORF">HYC85_000054</name>
</gene>
<evidence type="ECO:0000256" key="1">
    <source>
        <dbReference type="SAM" id="Phobius"/>
    </source>
</evidence>
<evidence type="ECO:0000313" key="3">
    <source>
        <dbReference type="Proteomes" id="UP000593564"/>
    </source>
</evidence>
<accession>A0A7J7FP98</accession>